<dbReference type="AlphaFoldDB" id="A0AA35TKZ6"/>
<keyword evidence="2" id="KW-1185">Reference proteome</keyword>
<dbReference type="EMBL" id="CASHTH010003841">
    <property type="protein sequence ID" value="CAI8050210.1"/>
    <property type="molecule type" value="Genomic_DNA"/>
</dbReference>
<comment type="caution">
    <text evidence="1">The sequence shown here is derived from an EMBL/GenBank/DDBJ whole genome shotgun (WGS) entry which is preliminary data.</text>
</comment>
<evidence type="ECO:0000313" key="1">
    <source>
        <dbReference type="EMBL" id="CAI8050210.1"/>
    </source>
</evidence>
<name>A0AA35TKZ6_GEOBA</name>
<reference evidence="1" key="1">
    <citation type="submission" date="2023-03" db="EMBL/GenBank/DDBJ databases">
        <authorList>
            <person name="Steffen K."/>
            <person name="Cardenas P."/>
        </authorList>
    </citation>
    <scope>NUCLEOTIDE SEQUENCE</scope>
</reference>
<dbReference type="Proteomes" id="UP001174909">
    <property type="component" value="Unassembled WGS sequence"/>
</dbReference>
<sequence length="53" mass="6003">MLVSQHSKRGEVNPVLLSLDCSILLKLPLIHQAVVLVRFSTATTEDTQRWVMK</sequence>
<protein>
    <submittedName>
        <fullName evidence="1">Uncharacterized protein</fullName>
    </submittedName>
</protein>
<evidence type="ECO:0000313" key="2">
    <source>
        <dbReference type="Proteomes" id="UP001174909"/>
    </source>
</evidence>
<accession>A0AA35TKZ6</accession>
<proteinExistence type="predicted"/>
<organism evidence="1 2">
    <name type="scientific">Geodia barretti</name>
    <name type="common">Barrett's horny sponge</name>
    <dbReference type="NCBI Taxonomy" id="519541"/>
    <lineage>
        <taxon>Eukaryota</taxon>
        <taxon>Metazoa</taxon>
        <taxon>Porifera</taxon>
        <taxon>Demospongiae</taxon>
        <taxon>Heteroscleromorpha</taxon>
        <taxon>Tetractinellida</taxon>
        <taxon>Astrophorina</taxon>
        <taxon>Geodiidae</taxon>
        <taxon>Geodia</taxon>
    </lineage>
</organism>
<gene>
    <name evidence="1" type="ORF">GBAR_LOCUS27604</name>
</gene>